<proteinExistence type="predicted"/>
<organism evidence="2 3">
    <name type="scientific">Coccomyxa viridis</name>
    <dbReference type="NCBI Taxonomy" id="1274662"/>
    <lineage>
        <taxon>Eukaryota</taxon>
        <taxon>Viridiplantae</taxon>
        <taxon>Chlorophyta</taxon>
        <taxon>core chlorophytes</taxon>
        <taxon>Trebouxiophyceae</taxon>
        <taxon>Trebouxiophyceae incertae sedis</taxon>
        <taxon>Coccomyxaceae</taxon>
        <taxon>Coccomyxa</taxon>
    </lineage>
</organism>
<feature type="compositionally biased region" description="Basic and acidic residues" evidence="1">
    <location>
        <begin position="211"/>
        <end position="224"/>
    </location>
</feature>
<feature type="compositionally biased region" description="Low complexity" evidence="1">
    <location>
        <begin position="98"/>
        <end position="107"/>
    </location>
</feature>
<feature type="region of interest" description="Disordered" evidence="1">
    <location>
        <begin position="89"/>
        <end position="116"/>
    </location>
</feature>
<reference evidence="2 3" key="1">
    <citation type="submission" date="2023-10" db="EMBL/GenBank/DDBJ databases">
        <authorList>
            <person name="Maclean D."/>
            <person name="Macfadyen A."/>
        </authorList>
    </citation>
    <scope>NUCLEOTIDE SEQUENCE [LARGE SCALE GENOMIC DNA]</scope>
</reference>
<protein>
    <submittedName>
        <fullName evidence="2">Uncharacterized protein</fullName>
    </submittedName>
</protein>
<dbReference type="EMBL" id="CAUYUE010000017">
    <property type="protein sequence ID" value="CAK0787497.1"/>
    <property type="molecule type" value="Genomic_DNA"/>
</dbReference>
<evidence type="ECO:0000313" key="3">
    <source>
        <dbReference type="Proteomes" id="UP001314263"/>
    </source>
</evidence>
<name>A0AAV1IMN0_9CHLO</name>
<feature type="compositionally biased region" description="Polar residues" evidence="1">
    <location>
        <begin position="162"/>
        <end position="173"/>
    </location>
</feature>
<keyword evidence="3" id="KW-1185">Reference proteome</keyword>
<feature type="region of interest" description="Disordered" evidence="1">
    <location>
        <begin position="132"/>
        <end position="241"/>
    </location>
</feature>
<feature type="compositionally biased region" description="Low complexity" evidence="1">
    <location>
        <begin position="185"/>
        <end position="210"/>
    </location>
</feature>
<comment type="caution">
    <text evidence="2">The sequence shown here is derived from an EMBL/GenBank/DDBJ whole genome shotgun (WGS) entry which is preliminary data.</text>
</comment>
<gene>
    <name evidence="2" type="ORF">CVIRNUC_010717</name>
</gene>
<sequence length="313" mass="33298">MRPVSCPLTHGPSVLRIAAFCIPSKTPPIFNAPKAPESARRAQCGAQQHRVASQGGALSEERPQLLQRLAVIACVGLLQLGRPALAAEQTGAQSSRLSESPAESTTAPPSPAAADGKTRLVRSLLLQDGAAEVQPPAPAPVQPSSSPRVQGEGAPEPKPASPATSSGSDQQLPESMLSPSPIPQAPAKGPAPAAQPGPESSAPAASGAKSFRQEEAEKETKKLLDEEEERRKTRRRKKGRIRELEEIRAELAEKELVLLGKEQELLEKDQSVQVLREELDLERKLRTLLTKEKEKAEEEAALAMGLCTGGSIF</sequence>
<evidence type="ECO:0000256" key="1">
    <source>
        <dbReference type="SAM" id="MobiDB-lite"/>
    </source>
</evidence>
<dbReference type="Proteomes" id="UP001314263">
    <property type="component" value="Unassembled WGS sequence"/>
</dbReference>
<dbReference type="AlphaFoldDB" id="A0AAV1IMN0"/>
<evidence type="ECO:0000313" key="2">
    <source>
        <dbReference type="EMBL" id="CAK0787497.1"/>
    </source>
</evidence>
<accession>A0AAV1IMN0</accession>